<gene>
    <name evidence="1" type="ORF">Defa_13070</name>
</gene>
<comment type="caution">
    <text evidence="1">The sequence shown here is derived from an EMBL/GenBank/DDBJ whole genome shotgun (WGS) entry which is preliminary data.</text>
</comment>
<organism evidence="1 2">
    <name type="scientific">Desulfovibrio falkowii</name>
    <dbReference type="NCBI Taxonomy" id="3136602"/>
    <lineage>
        <taxon>Bacteria</taxon>
        <taxon>Pseudomonadati</taxon>
        <taxon>Thermodesulfobacteriota</taxon>
        <taxon>Desulfovibrionia</taxon>
        <taxon>Desulfovibrionales</taxon>
        <taxon>Desulfovibrionaceae</taxon>
        <taxon>Desulfovibrio</taxon>
    </lineage>
</organism>
<reference evidence="1 2" key="1">
    <citation type="journal article" date="2025" name="Int. J. Syst. Evol. Microbiol.">
        <title>Desulfovibrio falkowii sp. nov., Porphyromonas miyakawae sp. nov., Mediterraneibacter flintii sp. nov. and Owariibacterium komagatae gen. nov., sp. nov., isolated from human faeces.</title>
        <authorList>
            <person name="Hamaguchi T."/>
            <person name="Ohara M."/>
            <person name="Hisatomi A."/>
            <person name="Sekiguchi K."/>
            <person name="Takeda J.I."/>
            <person name="Ueyama J."/>
            <person name="Ito M."/>
            <person name="Nishiwaki H."/>
            <person name="Ogi T."/>
            <person name="Hirayama M."/>
            <person name="Ohkuma M."/>
            <person name="Sakamoto M."/>
            <person name="Ohno K."/>
        </authorList>
    </citation>
    <scope>NUCLEOTIDE SEQUENCE [LARGE SCALE GENOMIC DNA]</scope>
    <source>
        <strain evidence="1 2">13CB8C</strain>
    </source>
</reference>
<evidence type="ECO:0000313" key="1">
    <source>
        <dbReference type="EMBL" id="GAB1253820.1"/>
    </source>
</evidence>
<sequence length="83" mass="9260">MRLGRRARLWELPPPGCRIWAGRIKRFRQLGHCSIRAVQTDAISDDADWFGADWSAPPQGDGLKAKLLYKEVDYESGICGTAG</sequence>
<proteinExistence type="predicted"/>
<accession>A0ABQ0E7Q6</accession>
<name>A0ABQ0E7Q6_9BACT</name>
<keyword evidence="2" id="KW-1185">Reference proteome</keyword>
<evidence type="ECO:0000313" key="2">
    <source>
        <dbReference type="Proteomes" id="UP001628192"/>
    </source>
</evidence>
<dbReference type="EMBL" id="BAAFSG010000001">
    <property type="protein sequence ID" value="GAB1253820.1"/>
    <property type="molecule type" value="Genomic_DNA"/>
</dbReference>
<protein>
    <submittedName>
        <fullName evidence="1">Uncharacterized protein</fullName>
    </submittedName>
</protein>
<dbReference type="Proteomes" id="UP001628192">
    <property type="component" value="Unassembled WGS sequence"/>
</dbReference>